<dbReference type="InterPro" id="IPR013431">
    <property type="entry name" value="Delta_60_rpt"/>
</dbReference>
<dbReference type="Pfam" id="PF17164">
    <property type="entry name" value="DUF5122"/>
    <property type="match status" value="1"/>
</dbReference>
<proteinExistence type="predicted"/>
<dbReference type="InterPro" id="IPR015915">
    <property type="entry name" value="Kelch-typ_b-propeller"/>
</dbReference>
<dbReference type="EMBL" id="RQFD01000003">
    <property type="protein sequence ID" value="TGK52740.1"/>
    <property type="molecule type" value="Genomic_DNA"/>
</dbReference>
<evidence type="ECO:0000313" key="2">
    <source>
        <dbReference type="Proteomes" id="UP000297617"/>
    </source>
</evidence>
<protein>
    <recommendedName>
        <fullName evidence="3">Kelch-like protein</fullName>
    </recommendedName>
</protein>
<dbReference type="PANTHER" id="PTHR31778:SF2">
    <property type="entry name" value="BUD SITE SELECTION PROTEIN RAX2"/>
    <property type="match status" value="1"/>
</dbReference>
<dbReference type="SUPFAM" id="SSF117281">
    <property type="entry name" value="Kelch motif"/>
    <property type="match status" value="1"/>
</dbReference>
<sequence length="735" mass="78781">MRVLFIIIILPLLFFCKPPELTNGCDPKSKSYLLGTLIRFAISDSSPSCLPSFPPFDIDYWGVFGGSATVNSMEIYGNELILGGSFTTLGPNVGSTYYLDTITGKIVSHSDCPFLKLNAAARSVVSDGNGGYYVAGNFSHVRGIPIQNIVHILANCNIDFTFSPNPGSPPNIYSMVMFGDKLYIGGVFNSWDGNAKNNLVAINRFTGALESFTMDTNSAVEKLLVYDQKLYIAGQFGTVNGFPRDRIARIDLVSSTLDSFVPSSALNSTVRALAIGTISGSPAIIVGGAFTTPRNNAFALDLSGTLLAWNPNFNGIVDAIAVSGDKVYVGGSFTAVNGGTARTNFAVNGNVHQVIESNGQIYLFGSFTSILGSTRNYGASLDSNTNTLREWNPNFLSPFPYPSAASGFSLDGSRIMIPGVIGTVNYVNRSNIASVNLTTGIPSNWSPSIDNEVSVLHIKRDHLFLGGSFTTISGQSRTRLAAFRLPSFELSSFNPVIPTGSVTNLISDDNNFYFGGTFGTVSGQTRNNAAAYTLDNFNLTNWTPNPNNQVSTMFDLGESILLGGLFTTAGGSASNFIRAVNKSDGLAINIPTNFPDSDVSGFASYNDIIYVGGNFSTVGGSSNQYLASFRKATGVFDSNKFQLNGGVFYNMFISNEGLMVLHGAFTSVNSTNASGTVFINLNTNQIKAWDISQTGVTTNQKRFGNYLFIGGNITEKGNQPYNGYHRINLPNLESF</sequence>
<gene>
    <name evidence="1" type="ORF">EHQ10_03025</name>
</gene>
<keyword evidence="2" id="KW-1185">Reference proteome</keyword>
<comment type="caution">
    <text evidence="1">The sequence shown here is derived from an EMBL/GenBank/DDBJ whole genome shotgun (WGS) entry which is preliminary data.</text>
</comment>
<evidence type="ECO:0008006" key="3">
    <source>
        <dbReference type="Google" id="ProtNLM"/>
    </source>
</evidence>
<dbReference type="Proteomes" id="UP000297617">
    <property type="component" value="Unassembled WGS sequence"/>
</dbReference>
<reference evidence="2" key="1">
    <citation type="journal article" date="2019" name="PLoS Negl. Trop. Dis.">
        <title>Revisiting the worldwide diversity of Leptospira species in the environment.</title>
        <authorList>
            <person name="Vincent A.T."/>
            <person name="Schiettekatte O."/>
            <person name="Bourhy P."/>
            <person name="Veyrier F.J."/>
            <person name="Picardeau M."/>
        </authorList>
    </citation>
    <scope>NUCLEOTIDE SEQUENCE [LARGE SCALE GENOMIC DNA]</scope>
    <source>
        <strain evidence="2">201800295</strain>
    </source>
</reference>
<organism evidence="1 2">
    <name type="scientific">Leptospira bouyouniensis</name>
    <dbReference type="NCBI Taxonomy" id="2484911"/>
    <lineage>
        <taxon>Bacteria</taxon>
        <taxon>Pseudomonadati</taxon>
        <taxon>Spirochaetota</taxon>
        <taxon>Spirochaetia</taxon>
        <taxon>Leptospirales</taxon>
        <taxon>Leptospiraceae</taxon>
        <taxon>Leptospira</taxon>
    </lineage>
</organism>
<dbReference type="PANTHER" id="PTHR31778">
    <property type="entry name" value="BUD SITE SELECTION PROTEIN RAX2"/>
    <property type="match status" value="1"/>
</dbReference>
<evidence type="ECO:0000313" key="1">
    <source>
        <dbReference type="EMBL" id="TGK52740.1"/>
    </source>
</evidence>
<accession>A0ABY2L7X2</accession>
<name>A0ABY2L7X2_9LEPT</name>